<dbReference type="FunFam" id="3.30.160.270:FF:000003">
    <property type="entry name" value="2-isopropylmalate synthase"/>
    <property type="match status" value="1"/>
</dbReference>
<proteinExistence type="predicted"/>
<keyword evidence="2" id="KW-0808">Transferase</keyword>
<evidence type="ECO:0000256" key="1">
    <source>
        <dbReference type="ARBA" id="ARBA00022605"/>
    </source>
</evidence>
<evidence type="ECO:0000256" key="2">
    <source>
        <dbReference type="ARBA" id="ARBA00022679"/>
    </source>
</evidence>
<dbReference type="InterPro" id="IPR036230">
    <property type="entry name" value="LeuA_allosteric_dom_sf"/>
</dbReference>
<organism evidence="5">
    <name type="scientific">marine sediment metagenome</name>
    <dbReference type="NCBI Taxonomy" id="412755"/>
    <lineage>
        <taxon>unclassified sequences</taxon>
        <taxon>metagenomes</taxon>
        <taxon>ecological metagenomes</taxon>
    </lineage>
</organism>
<gene>
    <name evidence="5" type="ORF">S01H1_77222</name>
</gene>
<dbReference type="GO" id="GO:0003852">
    <property type="term" value="F:2-isopropylmalate synthase activity"/>
    <property type="evidence" value="ECO:0007669"/>
    <property type="project" value="InterPro"/>
</dbReference>
<evidence type="ECO:0000313" key="5">
    <source>
        <dbReference type="EMBL" id="GAG49625.1"/>
    </source>
</evidence>
<accession>X0Y1R1</accession>
<dbReference type="EMBL" id="BARS01051889">
    <property type="protein sequence ID" value="GAG49625.1"/>
    <property type="molecule type" value="Genomic_DNA"/>
</dbReference>
<sequence length="94" mass="9724">PPDGQVLADAALGAGPVDAVYQAINRLVGVPNKLIEFSVTSITEGIDAIGEVTIRIESEGRVYTGRGAATDIIVASAKAYMNALNRLLAAKGKE</sequence>
<protein>
    <recommendedName>
        <fullName evidence="4">2-isopropylmalate synthase LeuA allosteric (dimerisation) domain-containing protein</fullName>
    </recommendedName>
</protein>
<feature type="domain" description="2-isopropylmalate synthase LeuA allosteric (dimerisation)" evidence="4">
    <location>
        <begin position="2"/>
        <end position="88"/>
    </location>
</feature>
<evidence type="ECO:0000259" key="4">
    <source>
        <dbReference type="SMART" id="SM00917"/>
    </source>
</evidence>
<feature type="non-terminal residue" evidence="5">
    <location>
        <position position="1"/>
    </location>
</feature>
<dbReference type="SMART" id="SM00917">
    <property type="entry name" value="LeuA_dimer"/>
    <property type="match status" value="1"/>
</dbReference>
<name>X0Y1R1_9ZZZZ</name>
<reference evidence="5" key="1">
    <citation type="journal article" date="2014" name="Front. Microbiol.">
        <title>High frequency of phylogenetically diverse reductive dehalogenase-homologous genes in deep subseafloor sedimentary metagenomes.</title>
        <authorList>
            <person name="Kawai M."/>
            <person name="Futagami T."/>
            <person name="Toyoda A."/>
            <person name="Takaki Y."/>
            <person name="Nishi S."/>
            <person name="Hori S."/>
            <person name="Arai W."/>
            <person name="Tsubouchi T."/>
            <person name="Morono Y."/>
            <person name="Uchiyama I."/>
            <person name="Ito T."/>
            <person name="Fujiyama A."/>
            <person name="Inagaki F."/>
            <person name="Takami H."/>
        </authorList>
    </citation>
    <scope>NUCLEOTIDE SEQUENCE</scope>
    <source>
        <strain evidence="5">Expedition CK06-06</strain>
    </source>
</reference>
<dbReference type="GO" id="GO:0009098">
    <property type="term" value="P:L-leucine biosynthetic process"/>
    <property type="evidence" value="ECO:0007669"/>
    <property type="project" value="InterPro"/>
</dbReference>
<dbReference type="AlphaFoldDB" id="X0Y1R1"/>
<dbReference type="SUPFAM" id="SSF110921">
    <property type="entry name" value="2-isopropylmalate synthase LeuA, allosteric (dimerisation) domain"/>
    <property type="match status" value="1"/>
</dbReference>
<dbReference type="InterPro" id="IPR013709">
    <property type="entry name" value="2-isopropylmalate_synth_dimer"/>
</dbReference>
<keyword evidence="3" id="KW-0100">Branched-chain amino acid biosynthesis</keyword>
<comment type="caution">
    <text evidence="5">The sequence shown here is derived from an EMBL/GenBank/DDBJ whole genome shotgun (WGS) entry which is preliminary data.</text>
</comment>
<evidence type="ECO:0000256" key="3">
    <source>
        <dbReference type="ARBA" id="ARBA00023304"/>
    </source>
</evidence>
<dbReference type="Gene3D" id="3.30.160.270">
    <property type="match status" value="1"/>
</dbReference>
<keyword evidence="1" id="KW-0028">Amino-acid biosynthesis</keyword>
<dbReference type="Pfam" id="PF08502">
    <property type="entry name" value="LeuA_dimer"/>
    <property type="match status" value="1"/>
</dbReference>